<accession>R7YVZ5</accession>
<dbReference type="HOGENOM" id="CLU_816391_0_0_1"/>
<evidence type="ECO:0000256" key="1">
    <source>
        <dbReference type="SAM" id="Coils"/>
    </source>
</evidence>
<organism evidence="3 4">
    <name type="scientific">Coniosporium apollinis (strain CBS 100218)</name>
    <name type="common">Rock-inhabiting black yeast</name>
    <dbReference type="NCBI Taxonomy" id="1168221"/>
    <lineage>
        <taxon>Eukaryota</taxon>
        <taxon>Fungi</taxon>
        <taxon>Dikarya</taxon>
        <taxon>Ascomycota</taxon>
        <taxon>Pezizomycotina</taxon>
        <taxon>Dothideomycetes</taxon>
        <taxon>Dothideomycetes incertae sedis</taxon>
        <taxon>Coniosporium</taxon>
    </lineage>
</organism>
<gene>
    <name evidence="3" type="ORF">W97_05227</name>
</gene>
<feature type="coiled-coil region" evidence="1">
    <location>
        <begin position="238"/>
        <end position="272"/>
    </location>
</feature>
<feature type="region of interest" description="Disordered" evidence="2">
    <location>
        <begin position="1"/>
        <end position="20"/>
    </location>
</feature>
<dbReference type="RefSeq" id="XP_007781301.1">
    <property type="nucleotide sequence ID" value="XM_007783111.1"/>
</dbReference>
<feature type="region of interest" description="Disordered" evidence="2">
    <location>
        <begin position="117"/>
        <end position="141"/>
    </location>
</feature>
<keyword evidence="4" id="KW-1185">Reference proteome</keyword>
<reference evidence="4" key="1">
    <citation type="submission" date="2012-06" db="EMBL/GenBank/DDBJ databases">
        <title>The genome sequence of Coniosporium apollinis CBS 100218.</title>
        <authorList>
            <consortium name="The Broad Institute Genome Sequencing Platform"/>
            <person name="Cuomo C."/>
            <person name="Gorbushina A."/>
            <person name="Noack S."/>
            <person name="Walker B."/>
            <person name="Young S.K."/>
            <person name="Zeng Q."/>
            <person name="Gargeya S."/>
            <person name="Fitzgerald M."/>
            <person name="Haas B."/>
            <person name="Abouelleil A."/>
            <person name="Alvarado L."/>
            <person name="Arachchi H.M."/>
            <person name="Berlin A.M."/>
            <person name="Chapman S.B."/>
            <person name="Goldberg J."/>
            <person name="Griggs A."/>
            <person name="Gujja S."/>
            <person name="Hansen M."/>
            <person name="Howarth C."/>
            <person name="Imamovic A."/>
            <person name="Larimer J."/>
            <person name="McCowan C."/>
            <person name="Montmayeur A."/>
            <person name="Murphy C."/>
            <person name="Neiman D."/>
            <person name="Pearson M."/>
            <person name="Priest M."/>
            <person name="Roberts A."/>
            <person name="Saif S."/>
            <person name="Shea T."/>
            <person name="Sisk P."/>
            <person name="Sykes S."/>
            <person name="Wortman J."/>
            <person name="Nusbaum C."/>
            <person name="Birren B."/>
        </authorList>
    </citation>
    <scope>NUCLEOTIDE SEQUENCE [LARGE SCALE GENOMIC DNA]</scope>
    <source>
        <strain evidence="4">CBS 100218</strain>
    </source>
</reference>
<dbReference type="Proteomes" id="UP000016924">
    <property type="component" value="Unassembled WGS sequence"/>
</dbReference>
<dbReference type="AlphaFoldDB" id="R7YVZ5"/>
<evidence type="ECO:0000313" key="4">
    <source>
        <dbReference type="Proteomes" id="UP000016924"/>
    </source>
</evidence>
<protein>
    <submittedName>
        <fullName evidence="3">Uncharacterized protein</fullName>
    </submittedName>
</protein>
<dbReference type="EMBL" id="JH767577">
    <property type="protein sequence ID" value="EON65984.1"/>
    <property type="molecule type" value="Genomic_DNA"/>
</dbReference>
<name>R7YVZ5_CONA1</name>
<dbReference type="GeneID" id="19902538"/>
<proteinExistence type="predicted"/>
<sequence>MAPDYASIWRPSDGEGTPDKTKWKICDHLPSGQLSNTNRPPTNTYLTDRVFQVVSESAISGRKKGMWWSGDFDSNGKPRISRANRGAAVLDPATGQAAVVTLSDGKQLSLVGDPEWSAPSSLVLPKSRPASSEMMKNTSPCQQSLLKRPSFSILGRTQSSQRSRGHRDSDVSMANTKNIELEATLQPHATSSDSEIAVLKARIVSLKSKTETLQGQLRTVEIAKNDYEAQATRQAYENEQLKGDNEQLKGDNEQLNSTVQEWKGKAAILRNQVQMLGDVVRRNSTESLAAANKAVNTLPLDDAKLHEFAGLASILGGDNMGTAELEITEVWQTPASLSTT</sequence>
<dbReference type="OrthoDB" id="3650389at2759"/>
<keyword evidence="1" id="KW-0175">Coiled coil</keyword>
<evidence type="ECO:0000313" key="3">
    <source>
        <dbReference type="EMBL" id="EON65984.1"/>
    </source>
</evidence>
<evidence type="ECO:0000256" key="2">
    <source>
        <dbReference type="SAM" id="MobiDB-lite"/>
    </source>
</evidence>